<dbReference type="Proteomes" id="UP001234916">
    <property type="component" value="Chromosome"/>
</dbReference>
<proteinExistence type="predicted"/>
<dbReference type="PANTHER" id="PTHR22602">
    <property type="entry name" value="TRANSFERASE CAF17, MITOCHONDRIAL-RELATED"/>
    <property type="match status" value="1"/>
</dbReference>
<dbReference type="InterPro" id="IPR029043">
    <property type="entry name" value="GcvT/YgfZ_C"/>
</dbReference>
<dbReference type="KEGG" id="npv:OHM77_03180"/>
<dbReference type="Pfam" id="PF01571">
    <property type="entry name" value="GCV_T"/>
    <property type="match status" value="1"/>
</dbReference>
<organism evidence="2">
    <name type="scientific">Candidatus Nitricoxidivorans perseverans</name>
    <dbReference type="NCBI Taxonomy" id="2975601"/>
    <lineage>
        <taxon>Bacteria</taxon>
        <taxon>Pseudomonadati</taxon>
        <taxon>Pseudomonadota</taxon>
        <taxon>Betaproteobacteria</taxon>
        <taxon>Nitrosomonadales</taxon>
        <taxon>Sterolibacteriaceae</taxon>
        <taxon>Candidatus Nitricoxidivorans</taxon>
    </lineage>
</organism>
<evidence type="ECO:0000313" key="2">
    <source>
        <dbReference type="EMBL" id="WIM06309.1"/>
    </source>
</evidence>
<dbReference type="SUPFAM" id="SSF101790">
    <property type="entry name" value="Aminomethyltransferase beta-barrel domain"/>
    <property type="match status" value="1"/>
</dbReference>
<reference evidence="2" key="1">
    <citation type="journal article" date="2023" name="Nat. Microbiol.">
        <title>Enrichment and characterization of a nitric oxide-reducing microbial community in a continuous bioreactor.</title>
        <authorList>
            <person name="Garrido-Amador P."/>
            <person name="Stortenbeker N."/>
            <person name="Wessels H.J.C.T."/>
            <person name="Speth D.R."/>
            <person name="Garcia-Heredia I."/>
            <person name="Kartal B."/>
        </authorList>
    </citation>
    <scope>NUCLEOTIDE SEQUENCE</scope>
    <source>
        <strain evidence="2">MAG1</strain>
    </source>
</reference>
<dbReference type="EMBL" id="CP107246">
    <property type="protein sequence ID" value="WIM06309.1"/>
    <property type="molecule type" value="Genomic_DNA"/>
</dbReference>
<dbReference type="PANTHER" id="PTHR22602:SF0">
    <property type="entry name" value="TRANSFERASE CAF17, MITOCHONDRIAL-RELATED"/>
    <property type="match status" value="1"/>
</dbReference>
<dbReference type="PIRSF" id="PIRSF006487">
    <property type="entry name" value="GcvT"/>
    <property type="match status" value="1"/>
</dbReference>
<dbReference type="InterPro" id="IPR045179">
    <property type="entry name" value="YgfZ/GcvT"/>
</dbReference>
<accession>A0AA49FLY5</accession>
<dbReference type="Gene3D" id="3.30.70.1630">
    <property type="match status" value="1"/>
</dbReference>
<dbReference type="InterPro" id="IPR006222">
    <property type="entry name" value="GCVT_N"/>
</dbReference>
<dbReference type="GO" id="GO:0016226">
    <property type="term" value="P:iron-sulfur cluster assembly"/>
    <property type="evidence" value="ECO:0007669"/>
    <property type="project" value="TreeGrafter"/>
</dbReference>
<dbReference type="Gene3D" id="2.40.30.160">
    <property type="match status" value="1"/>
</dbReference>
<name>A0AA49FLY5_9PROT</name>
<protein>
    <submittedName>
        <fullName evidence="2">Folate-binding protein</fullName>
    </submittedName>
</protein>
<sequence>MMQEWIDLIFHQRAGQGARDAAEHLGDPTAELAAARDGTVIAPLADHGLIRATGEEAAVFLHSLLTNDVKSLESGCARFAGLCTAKGRLIATFTIWHDGADLLLMLPGDILPGILKKLSMYVLRSRVRLSDAGSERVLLGLAGPDAESRLTDLGATPPDSPMQTTTFDDGQVVRLDDRRFVLSVTPASAIDCWTKLSGKVSPVGTAAWRWLEIAAGRPRIVTATQEAFVPQMVNMEVPPVDGVSFHKGCYPGQEIVARTQYLGKVKRRMYRARLETAFPAGTDIFTPESGDQHCGALATVAPSPAGGFECLVVVQSSGHDAGEVHVGSPQGPLLSFLPLPYSISTGV</sequence>
<dbReference type="AlphaFoldDB" id="A0AA49FLY5"/>
<gene>
    <name evidence="2" type="ORF">OHM77_03180</name>
</gene>
<feature type="domain" description="GCVT N-terminal" evidence="1">
    <location>
        <begin position="30"/>
        <end position="153"/>
    </location>
</feature>
<dbReference type="InterPro" id="IPR017703">
    <property type="entry name" value="YgfZ/GCV_T_CS"/>
</dbReference>
<dbReference type="NCBIfam" id="TIGR03317">
    <property type="entry name" value="ygfZ_signature"/>
    <property type="match status" value="1"/>
</dbReference>
<evidence type="ECO:0000259" key="1">
    <source>
        <dbReference type="Pfam" id="PF01571"/>
    </source>
</evidence>
<dbReference type="SUPFAM" id="SSF103025">
    <property type="entry name" value="Folate-binding domain"/>
    <property type="match status" value="1"/>
</dbReference>
<dbReference type="Gene3D" id="3.30.70.1400">
    <property type="entry name" value="Aminomethyltransferase beta-barrel domains"/>
    <property type="match status" value="1"/>
</dbReference>